<sequence length="520" mass="59171">MYKIKISKWVLIVFIGMLFYAIGCSDEILDQTNPNVITPNSFWRNEDDAEKGIMGAYSPFTNIWYYTRFEIFTSDYRDDVVNGFNTSERTAVGYFNGTSESNATFWVWSAMYQCVTRANEVLANVPDVEMDADYRDNILGEAYFIRAFNYFNLVNNWLNVPLITTPISEIEQPNLIEQADPADVWAQIEADLKQAQSLLPDSWSEDNVGRVTSGAATGMLGKVFLYQQKYAEAKAEFEKVMDGRYQLMEDYTHNFTEAYENNAESLFEIQLIADGNSGWGGDAPGLGKGAAFQADLAPPPVFTNQDGFRVNDWVLDLYKDETTVNGEIDPRAFATLFFNSNDSTEYRGRYLKSRTYGNQSYAEAFSEDGTQIFANKYLDWEYNGFAQSQELGWYGSGNNLRILRYADVLLMFAEAEFMLNGSTPAAVDAINQVRARADMPLFTSITMQDIEDERVKELTFERTRYFDLLRWGKVVERIVNHPELKSESAGTSAYKPGREYIAIPQNEIDGNPNFVQNPGY</sequence>
<proteinExistence type="inferred from homology"/>
<feature type="domain" description="RagB/SusD" evidence="6">
    <location>
        <begin position="302"/>
        <end position="520"/>
    </location>
</feature>
<dbReference type="AlphaFoldDB" id="A0A1M6GIF1"/>
<feature type="domain" description="SusD-like N-terminal" evidence="7">
    <location>
        <begin position="53"/>
        <end position="225"/>
    </location>
</feature>
<dbReference type="CDD" id="cd08977">
    <property type="entry name" value="SusD"/>
    <property type="match status" value="1"/>
</dbReference>
<dbReference type="RefSeq" id="WP_072992226.1">
    <property type="nucleotide sequence ID" value="NZ_FQYU01000002.1"/>
</dbReference>
<dbReference type="GO" id="GO:0009279">
    <property type="term" value="C:cell outer membrane"/>
    <property type="evidence" value="ECO:0007669"/>
    <property type="project" value="UniProtKB-SubCell"/>
</dbReference>
<evidence type="ECO:0000313" key="9">
    <source>
        <dbReference type="Proteomes" id="UP000184543"/>
    </source>
</evidence>
<name>A0A1M6GIF1_9FLAO</name>
<evidence type="ECO:0000313" key="8">
    <source>
        <dbReference type="EMBL" id="SHJ09699.1"/>
    </source>
</evidence>
<protein>
    <submittedName>
        <fullName evidence="8">Starch-binding associating with outer membrane</fullName>
    </submittedName>
</protein>
<dbReference type="Proteomes" id="UP000184543">
    <property type="component" value="Unassembled WGS sequence"/>
</dbReference>
<dbReference type="InterPro" id="IPR033985">
    <property type="entry name" value="SusD-like_N"/>
</dbReference>
<accession>A0A1M6GIF1</accession>
<comment type="subcellular location">
    <subcellularLocation>
        <location evidence="1">Cell outer membrane</location>
    </subcellularLocation>
</comment>
<dbReference type="OrthoDB" id="5694214at2"/>
<evidence type="ECO:0000259" key="7">
    <source>
        <dbReference type="Pfam" id="PF14322"/>
    </source>
</evidence>
<keyword evidence="5" id="KW-0998">Cell outer membrane</keyword>
<evidence type="ECO:0000256" key="3">
    <source>
        <dbReference type="ARBA" id="ARBA00022729"/>
    </source>
</evidence>
<evidence type="ECO:0000256" key="5">
    <source>
        <dbReference type="ARBA" id="ARBA00023237"/>
    </source>
</evidence>
<dbReference type="InterPro" id="IPR012944">
    <property type="entry name" value="SusD_RagB_dom"/>
</dbReference>
<keyword evidence="4" id="KW-0472">Membrane</keyword>
<dbReference type="EMBL" id="FQYU01000002">
    <property type="protein sequence ID" value="SHJ09699.1"/>
    <property type="molecule type" value="Genomic_DNA"/>
</dbReference>
<dbReference type="Pfam" id="PF14322">
    <property type="entry name" value="SusD-like_3"/>
    <property type="match status" value="1"/>
</dbReference>
<organism evidence="8 9">
    <name type="scientific">Pseudozobellia thermophila</name>
    <dbReference type="NCBI Taxonomy" id="192903"/>
    <lineage>
        <taxon>Bacteria</taxon>
        <taxon>Pseudomonadati</taxon>
        <taxon>Bacteroidota</taxon>
        <taxon>Flavobacteriia</taxon>
        <taxon>Flavobacteriales</taxon>
        <taxon>Flavobacteriaceae</taxon>
        <taxon>Pseudozobellia</taxon>
    </lineage>
</organism>
<dbReference type="InterPro" id="IPR011990">
    <property type="entry name" value="TPR-like_helical_dom_sf"/>
</dbReference>
<gene>
    <name evidence="8" type="ORF">SAMN04488513_102829</name>
</gene>
<keyword evidence="3" id="KW-0732">Signal</keyword>
<dbReference type="SUPFAM" id="SSF48452">
    <property type="entry name" value="TPR-like"/>
    <property type="match status" value="1"/>
</dbReference>
<reference evidence="9" key="1">
    <citation type="submission" date="2016-11" db="EMBL/GenBank/DDBJ databases">
        <authorList>
            <person name="Varghese N."/>
            <person name="Submissions S."/>
        </authorList>
    </citation>
    <scope>NUCLEOTIDE SEQUENCE [LARGE SCALE GENOMIC DNA]</scope>
    <source>
        <strain evidence="9">DSM 19858</strain>
    </source>
</reference>
<dbReference type="STRING" id="192903.SAMN04488513_102829"/>
<dbReference type="Pfam" id="PF07980">
    <property type="entry name" value="SusD_RagB"/>
    <property type="match status" value="1"/>
</dbReference>
<comment type="similarity">
    <text evidence="2">Belongs to the SusD family.</text>
</comment>
<dbReference type="Gene3D" id="1.25.40.390">
    <property type="match status" value="1"/>
</dbReference>
<evidence type="ECO:0000259" key="6">
    <source>
        <dbReference type="Pfam" id="PF07980"/>
    </source>
</evidence>
<keyword evidence="9" id="KW-1185">Reference proteome</keyword>
<evidence type="ECO:0000256" key="2">
    <source>
        <dbReference type="ARBA" id="ARBA00006275"/>
    </source>
</evidence>
<evidence type="ECO:0000256" key="1">
    <source>
        <dbReference type="ARBA" id="ARBA00004442"/>
    </source>
</evidence>
<evidence type="ECO:0000256" key="4">
    <source>
        <dbReference type="ARBA" id="ARBA00023136"/>
    </source>
</evidence>